<dbReference type="EnsemblMetazoa" id="RPRC003870-RA">
    <property type="protein sequence ID" value="RPRC003870-PA"/>
    <property type="gene ID" value="RPRC003870"/>
</dbReference>
<evidence type="ECO:0000256" key="13">
    <source>
        <dbReference type="ARBA" id="ARBA00071433"/>
    </source>
</evidence>
<feature type="region of interest" description="Disordered" evidence="17">
    <location>
        <begin position="236"/>
        <end position="367"/>
    </location>
</feature>
<keyword evidence="8" id="KW-0810">Translation regulation</keyword>
<evidence type="ECO:0000256" key="3">
    <source>
        <dbReference type="ARBA" id="ARBA00007682"/>
    </source>
</evidence>
<feature type="region of interest" description="Disordered" evidence="17">
    <location>
        <begin position="515"/>
        <end position="614"/>
    </location>
</feature>
<dbReference type="STRING" id="13249.T1HIJ7"/>
<keyword evidence="16" id="KW-0175">Coiled coil</keyword>
<dbReference type="Gene3D" id="2.30.30.1020">
    <property type="entry name" value="CCR4-NOT complex subunit 2/3/5, C-terminal domain"/>
    <property type="match status" value="1"/>
</dbReference>
<comment type="subcellular location">
    <subcellularLocation>
        <location evidence="2">Cytoplasm</location>
        <location evidence="2">P-body</location>
    </subcellularLocation>
    <subcellularLocation>
        <location evidence="1">Nucleus</location>
    </subcellularLocation>
</comment>
<evidence type="ECO:0000256" key="9">
    <source>
        <dbReference type="ARBA" id="ARBA00023015"/>
    </source>
</evidence>
<comment type="subunit">
    <text evidence="15">Component of the CCR4-NOT complex; distinct complexes seem to exist that differ in the participation of probably mutually exclusive catalytic subunits. In the complex interacts directly with CNOT2. Interacts with TIP120B and NANOS2. Interacts with EBF1. Interacts in an RNA-independent manner with BICC1 (via KH domains).</text>
</comment>
<evidence type="ECO:0000313" key="20">
    <source>
        <dbReference type="EnsemblMetazoa" id="RPRC003870-PA"/>
    </source>
</evidence>
<dbReference type="OMA" id="YKPQTPY"/>
<keyword evidence="10" id="KW-0943">RNA-mediated gene silencing</keyword>
<keyword evidence="9" id="KW-0805">Transcription regulation</keyword>
<keyword evidence="5" id="KW-0963">Cytoplasm</keyword>
<dbReference type="EMBL" id="ACPB03007889">
    <property type="status" value="NOT_ANNOTATED_CDS"/>
    <property type="molecule type" value="Genomic_DNA"/>
</dbReference>
<evidence type="ECO:0000256" key="2">
    <source>
        <dbReference type="ARBA" id="ARBA00004201"/>
    </source>
</evidence>
<feature type="compositionally biased region" description="Polar residues" evidence="17">
    <location>
        <begin position="358"/>
        <end position="367"/>
    </location>
</feature>
<dbReference type="InParanoid" id="T1HIJ7"/>
<feature type="compositionally biased region" description="Polar residues" evidence="17">
    <location>
        <begin position="515"/>
        <end position="535"/>
    </location>
</feature>
<evidence type="ECO:0000256" key="1">
    <source>
        <dbReference type="ARBA" id="ARBA00004123"/>
    </source>
</evidence>
<evidence type="ECO:0000256" key="14">
    <source>
        <dbReference type="ARBA" id="ARBA00083548"/>
    </source>
</evidence>
<dbReference type="GO" id="GO:0005634">
    <property type="term" value="C:nucleus"/>
    <property type="evidence" value="ECO:0007669"/>
    <property type="project" value="UniProtKB-SubCell"/>
</dbReference>
<evidence type="ECO:0000256" key="8">
    <source>
        <dbReference type="ARBA" id="ARBA00022845"/>
    </source>
</evidence>
<dbReference type="PANTHER" id="PTHR23326">
    <property type="entry name" value="CCR4 NOT-RELATED"/>
    <property type="match status" value="1"/>
</dbReference>
<evidence type="ECO:0000256" key="7">
    <source>
        <dbReference type="ARBA" id="ARBA00022553"/>
    </source>
</evidence>
<feature type="compositionally biased region" description="Low complexity" evidence="17">
    <location>
        <begin position="565"/>
        <end position="577"/>
    </location>
</feature>
<evidence type="ECO:0000256" key="10">
    <source>
        <dbReference type="ARBA" id="ARBA00023158"/>
    </source>
</evidence>
<evidence type="ECO:0000256" key="15">
    <source>
        <dbReference type="ARBA" id="ARBA00093549"/>
    </source>
</evidence>
<dbReference type="Pfam" id="PF04065">
    <property type="entry name" value="Not3"/>
    <property type="match status" value="1"/>
</dbReference>
<proteinExistence type="inferred from homology"/>
<evidence type="ECO:0000256" key="5">
    <source>
        <dbReference type="ARBA" id="ARBA00022490"/>
    </source>
</evidence>
<feature type="compositionally biased region" description="Polar residues" evidence="17">
    <location>
        <begin position="240"/>
        <end position="251"/>
    </location>
</feature>
<evidence type="ECO:0000256" key="11">
    <source>
        <dbReference type="ARBA" id="ARBA00023163"/>
    </source>
</evidence>
<dbReference type="GO" id="GO:0030015">
    <property type="term" value="C:CCR4-NOT core complex"/>
    <property type="evidence" value="ECO:0007669"/>
    <property type="project" value="InterPro"/>
</dbReference>
<name>T1HIJ7_RHOPR</name>
<feature type="coiled-coil region" evidence="16">
    <location>
        <begin position="132"/>
        <end position="185"/>
    </location>
</feature>
<dbReference type="GO" id="GO:2000036">
    <property type="term" value="P:regulation of stem cell population maintenance"/>
    <property type="evidence" value="ECO:0007669"/>
    <property type="project" value="UniProtKB-ARBA"/>
</dbReference>
<keyword evidence="21" id="KW-1185">Reference proteome</keyword>
<feature type="compositionally biased region" description="Low complexity" evidence="17">
    <location>
        <begin position="322"/>
        <end position="357"/>
    </location>
</feature>
<dbReference type="GO" id="GO:0006355">
    <property type="term" value="P:regulation of DNA-templated transcription"/>
    <property type="evidence" value="ECO:0007669"/>
    <property type="project" value="InterPro"/>
</dbReference>
<dbReference type="GO" id="GO:0005829">
    <property type="term" value="C:cytosol"/>
    <property type="evidence" value="ECO:0007669"/>
    <property type="project" value="UniProtKB-ARBA"/>
</dbReference>
<evidence type="ECO:0000256" key="4">
    <source>
        <dbReference type="ARBA" id="ARBA00022473"/>
    </source>
</evidence>
<dbReference type="InterPro" id="IPR040168">
    <property type="entry name" value="Not2/3/5"/>
</dbReference>
<evidence type="ECO:0000256" key="6">
    <source>
        <dbReference type="ARBA" id="ARBA00022491"/>
    </source>
</evidence>
<dbReference type="GO" id="GO:0006417">
    <property type="term" value="P:regulation of translation"/>
    <property type="evidence" value="ECO:0007669"/>
    <property type="project" value="UniProtKB-KW"/>
</dbReference>
<evidence type="ECO:0000259" key="18">
    <source>
        <dbReference type="Pfam" id="PF04065"/>
    </source>
</evidence>
<dbReference type="AlphaFoldDB" id="T1HIJ7"/>
<accession>T1HIJ7</accession>
<keyword evidence="12" id="KW-0539">Nucleus</keyword>
<dbReference type="GO" id="GO:0000932">
    <property type="term" value="C:P-body"/>
    <property type="evidence" value="ECO:0007669"/>
    <property type="project" value="UniProtKB-SubCell"/>
</dbReference>
<dbReference type="HOGENOM" id="CLU_013819_1_0_1"/>
<dbReference type="Proteomes" id="UP000015103">
    <property type="component" value="Unassembled WGS sequence"/>
</dbReference>
<dbReference type="GO" id="GO:0031047">
    <property type="term" value="P:regulatory ncRNA-mediated gene silencing"/>
    <property type="evidence" value="ECO:0007669"/>
    <property type="project" value="UniProtKB-KW"/>
</dbReference>
<organism evidence="20 21">
    <name type="scientific">Rhodnius prolixus</name>
    <name type="common">Triatomid bug</name>
    <dbReference type="NCBI Taxonomy" id="13249"/>
    <lineage>
        <taxon>Eukaryota</taxon>
        <taxon>Metazoa</taxon>
        <taxon>Ecdysozoa</taxon>
        <taxon>Arthropoda</taxon>
        <taxon>Hexapoda</taxon>
        <taxon>Insecta</taxon>
        <taxon>Pterygota</taxon>
        <taxon>Neoptera</taxon>
        <taxon>Paraneoptera</taxon>
        <taxon>Hemiptera</taxon>
        <taxon>Heteroptera</taxon>
        <taxon>Panheteroptera</taxon>
        <taxon>Cimicomorpha</taxon>
        <taxon>Reduviidae</taxon>
        <taxon>Triatominae</taxon>
        <taxon>Rhodnius</taxon>
    </lineage>
</organism>
<dbReference type="InterPro" id="IPR012270">
    <property type="entry name" value="CCR4-NOT_su3/5"/>
</dbReference>
<sequence>MAATRKLQGEIERCLKKVTEGVETFEDIWQKVHNATNSNQKEKYEADLKKEIKKLQRLRDQIKSWIASAEIKDKSALLEYRKLIETQMERFKVVERETKTKAYSKEGLGAAQKMDPAQKEKEEISGWLIQSIDALNLQLDQFESEIESLLAGKKKRLDKDKQDRMDELKAKVEKHRYHIRKLETLLRMLDNLSVEVSQIKGIKDDVEYYIESSQDPDFEGNEYIYDDIIGLDDIELSGVGQPSSATTDSNGTPTSITSSPPPSPPLSGSQTIMPPSSAPTHNHSSDNSSNEEKRRNSDQIPQKVVVKPMAVRASNNTSSVLNCNSTNSGTGKGSSNSNSTTNSSNNNKSTSFSTPNNCSPSSGTQASVSVPVATNTHASNFAAVTAQHNKHSSKQIYPTYQPPPEAYTYISIIRNRSGNQQSARPLQSVGFQGKFLNSIVVMPELEHGFECHCKAGVEWTRDVVVLIFKSTYFLKATLSRRIIQHLILFKITNFLCIKSLFSNVLESPTFHQTGAENGVSNSTEQSNSVNNSTSGLSGGGRETIGGPLSSTPVPPMMNNNSGGESSSSPPSSVSSAPSPAPVTPPTPPPAPSITSVVSSTSTSVTTSSDQPSLSTLKSIAQQVIDRAGLDITTSEPTRPVSFVKPKFFHFLTKNLVLVEIKLFRSVSNSTYENKSNNTGEAQIPPLLGVAPLGPVPLQKEHQCQFQMMEAAYYHMPHPADSERVRQYLPRTPCHTPVYYHQVPLAHSDTLEFFQRLSTETLFFIFYYMEGSKAQYLAAKALKKQSWRFHTKYMMWFQRHEEPKLINEEYEQGTYIYFDYEKWGQRKKEGFTFEYKYLEDRDLN</sequence>
<dbReference type="InterPro" id="IPR007282">
    <property type="entry name" value="NOT2/3/5_C"/>
</dbReference>
<dbReference type="eggNOG" id="KOG2150">
    <property type="taxonomic scope" value="Eukaryota"/>
</dbReference>
<evidence type="ECO:0000256" key="12">
    <source>
        <dbReference type="ARBA" id="ARBA00023242"/>
    </source>
</evidence>
<keyword evidence="7" id="KW-0597">Phosphoprotein</keyword>
<feature type="compositionally biased region" description="Pro residues" evidence="17">
    <location>
        <begin position="578"/>
        <end position="591"/>
    </location>
</feature>
<dbReference type="FunCoup" id="T1HIJ7">
    <property type="interactions" value="1159"/>
</dbReference>
<evidence type="ECO:0000256" key="17">
    <source>
        <dbReference type="SAM" id="MobiDB-lite"/>
    </source>
</evidence>
<keyword evidence="6" id="KW-0678">Repressor</keyword>
<reference evidence="20" key="1">
    <citation type="submission" date="2015-05" db="UniProtKB">
        <authorList>
            <consortium name="EnsemblMetazoa"/>
        </authorList>
    </citation>
    <scope>IDENTIFICATION</scope>
</reference>
<evidence type="ECO:0000256" key="16">
    <source>
        <dbReference type="SAM" id="Coils"/>
    </source>
</evidence>
<keyword evidence="11" id="KW-0804">Transcription</keyword>
<dbReference type="InterPro" id="IPR038635">
    <property type="entry name" value="CCR4-NOT_su2/3/5_C_sf"/>
</dbReference>
<dbReference type="PIRSF" id="PIRSF005290">
    <property type="entry name" value="NOT_su_3_5"/>
    <property type="match status" value="1"/>
</dbReference>
<evidence type="ECO:0000313" key="21">
    <source>
        <dbReference type="Proteomes" id="UP000015103"/>
    </source>
</evidence>
<dbReference type="Pfam" id="PF04153">
    <property type="entry name" value="NOT2_3_5_C"/>
    <property type="match status" value="1"/>
</dbReference>
<feature type="domain" description="CCR4-Not complex component Not N-terminal" evidence="18">
    <location>
        <begin position="4"/>
        <end position="228"/>
    </location>
</feature>
<dbReference type="FunFam" id="2.30.30.1020:FF:000002">
    <property type="entry name" value="CCR4-NOT transcription complex subunit 3"/>
    <property type="match status" value="1"/>
</dbReference>
<comment type="similarity">
    <text evidence="3">Belongs to the CNOT2/3/5 family.</text>
</comment>
<evidence type="ECO:0000259" key="19">
    <source>
        <dbReference type="Pfam" id="PF04153"/>
    </source>
</evidence>
<feature type="coiled-coil region" evidence="16">
    <location>
        <begin position="41"/>
        <end position="68"/>
    </location>
</feature>
<feature type="domain" description="NOT2/NOT3/NOT5 C-terminal" evidence="19">
    <location>
        <begin position="712"/>
        <end position="837"/>
    </location>
</feature>
<protein>
    <recommendedName>
        <fullName evidence="13">CCR4-NOT transcription complex subunit 3</fullName>
    </recommendedName>
    <alternativeName>
        <fullName evidence="14">CCR4-associated factor 3</fullName>
    </alternativeName>
</protein>
<dbReference type="InterPro" id="IPR007207">
    <property type="entry name" value="Not_N"/>
</dbReference>
<feature type="compositionally biased region" description="Low complexity" evidence="17">
    <location>
        <begin position="592"/>
        <end position="608"/>
    </location>
</feature>
<keyword evidence="4" id="KW-0217">Developmental protein</keyword>
<dbReference type="VEuPathDB" id="VectorBase:RPRC003870"/>